<protein>
    <recommendedName>
        <fullName evidence="3">Reverse transcriptase</fullName>
    </recommendedName>
</protein>
<dbReference type="EMBL" id="JAJSOF020000039">
    <property type="protein sequence ID" value="KAJ4426741.1"/>
    <property type="molecule type" value="Genomic_DNA"/>
</dbReference>
<proteinExistence type="predicted"/>
<evidence type="ECO:0000313" key="2">
    <source>
        <dbReference type="Proteomes" id="UP001148838"/>
    </source>
</evidence>
<evidence type="ECO:0008006" key="3">
    <source>
        <dbReference type="Google" id="ProtNLM"/>
    </source>
</evidence>
<dbReference type="Proteomes" id="UP001148838">
    <property type="component" value="Unassembled WGS sequence"/>
</dbReference>
<comment type="caution">
    <text evidence="1">The sequence shown here is derived from an EMBL/GenBank/DDBJ whole genome shotgun (WGS) entry which is preliminary data.</text>
</comment>
<name>A0ABQ8RZ23_PERAM</name>
<accession>A0ABQ8RZ23</accession>
<organism evidence="1 2">
    <name type="scientific">Periplaneta americana</name>
    <name type="common">American cockroach</name>
    <name type="synonym">Blatta americana</name>
    <dbReference type="NCBI Taxonomy" id="6978"/>
    <lineage>
        <taxon>Eukaryota</taxon>
        <taxon>Metazoa</taxon>
        <taxon>Ecdysozoa</taxon>
        <taxon>Arthropoda</taxon>
        <taxon>Hexapoda</taxon>
        <taxon>Insecta</taxon>
        <taxon>Pterygota</taxon>
        <taxon>Neoptera</taxon>
        <taxon>Polyneoptera</taxon>
        <taxon>Dictyoptera</taxon>
        <taxon>Blattodea</taxon>
        <taxon>Blattoidea</taxon>
        <taxon>Blattidae</taxon>
        <taxon>Blattinae</taxon>
        <taxon>Periplaneta</taxon>
    </lineage>
</organism>
<reference evidence="1 2" key="1">
    <citation type="journal article" date="2022" name="Allergy">
        <title>Genome assembly and annotation of Periplaneta americana reveal a comprehensive cockroach allergen profile.</title>
        <authorList>
            <person name="Wang L."/>
            <person name="Xiong Q."/>
            <person name="Saelim N."/>
            <person name="Wang L."/>
            <person name="Nong W."/>
            <person name="Wan A.T."/>
            <person name="Shi M."/>
            <person name="Liu X."/>
            <person name="Cao Q."/>
            <person name="Hui J.H.L."/>
            <person name="Sookrung N."/>
            <person name="Leung T.F."/>
            <person name="Tungtrongchitr A."/>
            <person name="Tsui S.K.W."/>
        </authorList>
    </citation>
    <scope>NUCLEOTIDE SEQUENCE [LARGE SCALE GENOMIC DNA]</scope>
    <source>
        <strain evidence="1">PWHHKU_190912</strain>
    </source>
</reference>
<evidence type="ECO:0000313" key="1">
    <source>
        <dbReference type="EMBL" id="KAJ4426741.1"/>
    </source>
</evidence>
<gene>
    <name evidence="1" type="ORF">ANN_26540</name>
</gene>
<sequence length="150" mass="17356">MQARKIEKIEKSKENWEENLKGYLVYMFRPIMGHPQMAVLSMTHNRSKHVNQNDDKSVPAAKSVLQNDINSIIALSSLENGMKINQSKIFVIFFSRKTTSLKFNYFLNNVIITRKDFIRDLGALLDSKLYFHDHVQYIAVVPAIIPICKI</sequence>
<keyword evidence="2" id="KW-1185">Reference proteome</keyword>